<evidence type="ECO:0000313" key="1">
    <source>
        <dbReference type="EMBL" id="QGN00123.1"/>
    </source>
</evidence>
<dbReference type="AlphaFoldDB" id="A0A6B8MEG7"/>
<dbReference type="RefSeq" id="WP_154420472.1">
    <property type="nucleotide sequence ID" value="NZ_CP044333.1"/>
</dbReference>
<dbReference type="Proteomes" id="UP000422569">
    <property type="component" value="Plasmid unnamed2"/>
</dbReference>
<keyword evidence="1" id="KW-0614">Plasmid</keyword>
<protein>
    <submittedName>
        <fullName evidence="1">Methanobactin</fullName>
    </submittedName>
</protein>
<organism evidence="1 2">
    <name type="scientific">Methylocystis parvus</name>
    <dbReference type="NCBI Taxonomy" id="134"/>
    <lineage>
        <taxon>Bacteria</taxon>
        <taxon>Pseudomonadati</taxon>
        <taxon>Pseudomonadota</taxon>
        <taxon>Alphaproteobacteria</taxon>
        <taxon>Hyphomicrobiales</taxon>
        <taxon>Methylocystaceae</taxon>
        <taxon>Methylocystis</taxon>
    </lineage>
</organism>
<proteinExistence type="predicted"/>
<reference evidence="1 2" key="1">
    <citation type="submission" date="2019-09" db="EMBL/GenBank/DDBJ databases">
        <title>Isolation and complete genome sequencing of Methylocystis species.</title>
        <authorList>
            <person name="Rumah B.L."/>
            <person name="Stead C.E."/>
            <person name="Stevens B.C."/>
            <person name="Minton N.P."/>
            <person name="Grosse-Honebrink A."/>
            <person name="Zhang Y."/>
        </authorList>
    </citation>
    <scope>NUCLEOTIDE SEQUENCE [LARGE SCALE GENOMIC DNA]</scope>
    <source>
        <strain evidence="1 2">BRCS2</strain>
        <plasmid evidence="1 2">unnamed2</plasmid>
    </source>
</reference>
<dbReference type="NCBIfam" id="TIGR04071">
    <property type="entry name" value="methanobac_OB3b"/>
    <property type="match status" value="1"/>
</dbReference>
<name>A0A6B8MEG7_9HYPH</name>
<geneLocation type="plasmid" evidence="1">
    <name>unnamed2</name>
</geneLocation>
<dbReference type="Pfam" id="PF25751">
    <property type="entry name" value="Methanobactin"/>
    <property type="match status" value="1"/>
</dbReference>
<accession>A0A6B8MEG7</accession>
<keyword evidence="2" id="KW-1185">Reference proteome</keyword>
<gene>
    <name evidence="1" type="primary">mbnA</name>
    <name evidence="1" type="ORF">F7D14_21365</name>
</gene>
<evidence type="ECO:0000313" key="2">
    <source>
        <dbReference type="Proteomes" id="UP000422569"/>
    </source>
</evidence>
<dbReference type="EMBL" id="CP044333">
    <property type="protein sequence ID" value="QGN00123.1"/>
    <property type="molecule type" value="Genomic_DNA"/>
</dbReference>
<dbReference type="InterPro" id="IPR023963">
    <property type="entry name" value="Methanobactin_OB3b"/>
</dbReference>
<sequence>MAIKIVKKEILPVIGRVQAFCSSCSGGGQCGCGPA</sequence>
<dbReference type="KEGG" id="mpar:F7D14_21365"/>